<sequence>MNPIDEDISFDEEGHIDMVYEHINSDERHSMVNENIRSNESDYSDIENETNNYEEPENEEIQEGAGEEEDHDPDQFFELSEPNVVNVRRFNTEGRNYSLQFRNLDQLNNLNNQMVPIFQRIIDRVSNGVDENALMGFSFGHPDLKSGQILIPFRPKHALTGDLVLNTINAVLQSNEQIQIDNREASIRLVTVTLPQGSGLHNAHQYMMHNDFLEKKQCIIQINNTDDLCFARALAVARAYVHKDDSNPLHKWENIRKSNKRNVLQTKVAKELMTEAGLANHQGPCGFKEWPKFQAIMSGYQIKVFSKERYKDLLYKGKFFTFCIIVLLQPIS</sequence>
<dbReference type="AlphaFoldDB" id="A0A915IAW3"/>
<feature type="region of interest" description="Disordered" evidence="1">
    <location>
        <begin position="37"/>
        <end position="74"/>
    </location>
</feature>
<dbReference type="Proteomes" id="UP000887565">
    <property type="component" value="Unplaced"/>
</dbReference>
<name>A0A915IAW3_ROMCU</name>
<evidence type="ECO:0000313" key="2">
    <source>
        <dbReference type="Proteomes" id="UP000887565"/>
    </source>
</evidence>
<evidence type="ECO:0000256" key="1">
    <source>
        <dbReference type="SAM" id="MobiDB-lite"/>
    </source>
</evidence>
<dbReference type="OMA" id="NTEGRNY"/>
<evidence type="ECO:0000313" key="3">
    <source>
        <dbReference type="WBParaSite" id="nRc.2.0.1.t10908-RA"/>
    </source>
</evidence>
<proteinExistence type="predicted"/>
<keyword evidence="2" id="KW-1185">Reference proteome</keyword>
<protein>
    <submittedName>
        <fullName evidence="3">Uncharacterized protein</fullName>
    </submittedName>
</protein>
<reference evidence="3" key="1">
    <citation type="submission" date="2022-11" db="UniProtKB">
        <authorList>
            <consortium name="WormBaseParasite"/>
        </authorList>
    </citation>
    <scope>IDENTIFICATION</scope>
</reference>
<dbReference type="WBParaSite" id="nRc.2.0.1.t10908-RA">
    <property type="protein sequence ID" value="nRc.2.0.1.t10908-RA"/>
    <property type="gene ID" value="nRc.2.0.1.g10908"/>
</dbReference>
<organism evidence="2 3">
    <name type="scientific">Romanomermis culicivorax</name>
    <name type="common">Nematode worm</name>
    <dbReference type="NCBI Taxonomy" id="13658"/>
    <lineage>
        <taxon>Eukaryota</taxon>
        <taxon>Metazoa</taxon>
        <taxon>Ecdysozoa</taxon>
        <taxon>Nematoda</taxon>
        <taxon>Enoplea</taxon>
        <taxon>Dorylaimia</taxon>
        <taxon>Mermithida</taxon>
        <taxon>Mermithoidea</taxon>
        <taxon>Mermithidae</taxon>
        <taxon>Romanomermis</taxon>
    </lineage>
</organism>
<accession>A0A915IAW3</accession>
<feature type="compositionally biased region" description="Acidic residues" evidence="1">
    <location>
        <begin position="42"/>
        <end position="72"/>
    </location>
</feature>